<dbReference type="InterPro" id="IPR009057">
    <property type="entry name" value="Homeodomain-like_sf"/>
</dbReference>
<gene>
    <name evidence="6" type="ordered locus">Saro_3711</name>
</gene>
<dbReference type="Gene3D" id="1.10.357.10">
    <property type="entry name" value="Tetracycline Repressor, domain 2"/>
    <property type="match status" value="2"/>
</dbReference>
<evidence type="ECO:0000256" key="4">
    <source>
        <dbReference type="PROSITE-ProRule" id="PRU00335"/>
    </source>
</evidence>
<dbReference type="GO" id="GO:0003700">
    <property type="term" value="F:DNA-binding transcription factor activity"/>
    <property type="evidence" value="ECO:0007669"/>
    <property type="project" value="TreeGrafter"/>
</dbReference>
<dbReference type="Pfam" id="PF00440">
    <property type="entry name" value="TetR_N"/>
    <property type="match status" value="2"/>
</dbReference>
<proteinExistence type="predicted"/>
<dbReference type="PANTHER" id="PTHR30055:SF234">
    <property type="entry name" value="HTH-TYPE TRANSCRIPTIONAL REGULATOR BETI"/>
    <property type="match status" value="1"/>
</dbReference>
<keyword evidence="3" id="KW-0804">Transcription</keyword>
<keyword evidence="1" id="KW-0805">Transcription regulation</keyword>
<dbReference type="PROSITE" id="PS50977">
    <property type="entry name" value="HTH_TETR_2"/>
    <property type="match status" value="2"/>
</dbReference>
<evidence type="ECO:0000313" key="7">
    <source>
        <dbReference type="Proteomes" id="UP000009134"/>
    </source>
</evidence>
<geneLocation type="plasmid" evidence="6 7">
    <name>pNL2</name>
</geneLocation>
<dbReference type="InterPro" id="IPR050109">
    <property type="entry name" value="HTH-type_TetR-like_transc_reg"/>
</dbReference>
<feature type="DNA-binding region" description="H-T-H motif" evidence="4">
    <location>
        <begin position="42"/>
        <end position="61"/>
    </location>
</feature>
<protein>
    <submittedName>
        <fullName evidence="6">Transcriptional regulator, TetR family</fullName>
    </submittedName>
</protein>
<dbReference type="SUPFAM" id="SSF46689">
    <property type="entry name" value="Homeodomain-like"/>
    <property type="match status" value="2"/>
</dbReference>
<dbReference type="AlphaFoldDB" id="A4XF59"/>
<evidence type="ECO:0000259" key="5">
    <source>
        <dbReference type="PROSITE" id="PS50977"/>
    </source>
</evidence>
<dbReference type="KEGG" id="nar:Saro_3711"/>
<name>A4XF59_NOVAD</name>
<evidence type="ECO:0000256" key="2">
    <source>
        <dbReference type="ARBA" id="ARBA00023125"/>
    </source>
</evidence>
<feature type="domain" description="HTH tetR-type" evidence="5">
    <location>
        <begin position="19"/>
        <end position="79"/>
    </location>
</feature>
<keyword evidence="6" id="KW-0614">Plasmid</keyword>
<keyword evidence="7" id="KW-1185">Reference proteome</keyword>
<dbReference type="RefSeq" id="WP_011906953.1">
    <property type="nucleotide sequence ID" value="NC_009427.1"/>
</dbReference>
<dbReference type="Proteomes" id="UP000009134">
    <property type="component" value="Plasmid pNL2"/>
</dbReference>
<evidence type="ECO:0000313" key="6">
    <source>
        <dbReference type="EMBL" id="ABP64570.1"/>
    </source>
</evidence>
<dbReference type="FunFam" id="1.10.10.60:FF:000141">
    <property type="entry name" value="TetR family transcriptional regulator"/>
    <property type="match status" value="1"/>
</dbReference>
<reference evidence="6 7" key="1">
    <citation type="submission" date="2007-04" db="EMBL/GenBank/DDBJ databases">
        <title>Complete sequence of plasmid pNL2 of Novosphingobium aromaticivorans DSM 12444.</title>
        <authorList>
            <consortium name="US DOE Joint Genome Institute"/>
            <person name="Copeland A."/>
            <person name="Lucas S."/>
            <person name="Lapidus A."/>
            <person name="Barry K."/>
            <person name="Detter J.C."/>
            <person name="Glavina del Rio T."/>
            <person name="Hammon N."/>
            <person name="Israni S."/>
            <person name="Dalin E."/>
            <person name="Tice H."/>
            <person name="Pitluck S."/>
            <person name="Chertkov O."/>
            <person name="Han C."/>
            <person name="Thomson S."/>
            <person name="Schmutz J."/>
            <person name="Larimer F."/>
            <person name="Land M."/>
            <person name="Kyrpides N."/>
            <person name="Ivanova N."/>
            <person name="Fredrickson J."/>
            <person name="Romine M.F."/>
            <person name="Richardson P."/>
        </authorList>
    </citation>
    <scope>NUCLEOTIDE SEQUENCE [LARGE SCALE GENOMIC DNA]</scope>
    <source>
        <strain evidence="7">ATCC 700278 / DSM 12444 / CCUG 56034 / CIP 105152 / NBRC 16084 / F199</strain>
        <plasmid evidence="6 7">pNL2</plasmid>
    </source>
</reference>
<dbReference type="EMBL" id="CP000677">
    <property type="protein sequence ID" value="ABP64570.1"/>
    <property type="molecule type" value="Genomic_DNA"/>
</dbReference>
<dbReference type="PRINTS" id="PR00455">
    <property type="entry name" value="HTHTETR"/>
</dbReference>
<accession>A4XF59</accession>
<dbReference type="GO" id="GO:0000976">
    <property type="term" value="F:transcription cis-regulatory region binding"/>
    <property type="evidence" value="ECO:0007669"/>
    <property type="project" value="TreeGrafter"/>
</dbReference>
<sequence>MDRTAAALAEAPAREDRVSPRVRHLLEASRAAFVKDGFDAVSIDAIARTAGVSKETIYRHFPDKEALFRAALDDMAGQFASRTEALHRAGLTPVEELAGMARAILDAAVDGGLLSPLWVAAGLGGRMPDFAAELQLGLSARMEPVRQALEAVSLARGSREEVGIEDALDFGSLAVEGPALLLGFPAPAPEHRALLSMRVAELFSDGIRGMPKRAQLVPDQDGVSDFTGESGSFAPHLRRLLDVAAAHFLRSGYEAASLADIGSEAKVGRGTLYRHFGHKAGLFDAVLRDRAASVAVAARPPALEPGGGVATLERFLFAAGACLTGAASVALHRAAMAASRRDAALARAIHDMVRAPWAHPLSDWIAAEGGHADSDWLARQALVLAMQGNRAIAAGQGLTGDAARRHAHRIARIFLDGYRA</sequence>
<organism evidence="6 7">
    <name type="scientific">Novosphingobium aromaticivorans (strain ATCC 700278 / DSM 12444 / CCUG 56034 / CIP 105152 / NBRC 16084 / F199)</name>
    <dbReference type="NCBI Taxonomy" id="279238"/>
    <lineage>
        <taxon>Bacteria</taxon>
        <taxon>Pseudomonadati</taxon>
        <taxon>Pseudomonadota</taxon>
        <taxon>Alphaproteobacteria</taxon>
        <taxon>Sphingomonadales</taxon>
        <taxon>Sphingomonadaceae</taxon>
        <taxon>Novosphingobium</taxon>
    </lineage>
</organism>
<dbReference type="PANTHER" id="PTHR30055">
    <property type="entry name" value="HTH-TYPE TRANSCRIPTIONAL REGULATOR RUTR"/>
    <property type="match status" value="1"/>
</dbReference>
<evidence type="ECO:0000256" key="3">
    <source>
        <dbReference type="ARBA" id="ARBA00023163"/>
    </source>
</evidence>
<feature type="DNA-binding region" description="H-T-H motif" evidence="4">
    <location>
        <begin position="257"/>
        <end position="276"/>
    </location>
</feature>
<feature type="domain" description="HTH tetR-type" evidence="5">
    <location>
        <begin position="234"/>
        <end position="294"/>
    </location>
</feature>
<keyword evidence="2 4" id="KW-0238">DNA-binding</keyword>
<dbReference type="InterPro" id="IPR001647">
    <property type="entry name" value="HTH_TetR"/>
</dbReference>
<dbReference type="eggNOG" id="COG1309">
    <property type="taxonomic scope" value="Bacteria"/>
</dbReference>
<evidence type="ECO:0000256" key="1">
    <source>
        <dbReference type="ARBA" id="ARBA00023015"/>
    </source>
</evidence>
<dbReference type="HOGENOM" id="CLU_646953_0_0_5"/>